<dbReference type="InterPro" id="IPR040751">
    <property type="entry name" value="SbsC_C"/>
</dbReference>
<dbReference type="InterPro" id="IPR001119">
    <property type="entry name" value="SLH_dom"/>
</dbReference>
<dbReference type="Proteomes" id="UP000463470">
    <property type="component" value="Unassembled WGS sequence"/>
</dbReference>
<feature type="domain" description="SLH" evidence="3">
    <location>
        <begin position="1345"/>
        <end position="1407"/>
    </location>
</feature>
<dbReference type="InterPro" id="IPR025883">
    <property type="entry name" value="Cadherin-like_domain"/>
</dbReference>
<feature type="domain" description="SLH" evidence="3">
    <location>
        <begin position="1466"/>
        <end position="1529"/>
    </location>
</feature>
<dbReference type="PROSITE" id="PS51272">
    <property type="entry name" value="SLH"/>
    <property type="match status" value="3"/>
</dbReference>
<gene>
    <name evidence="4" type="ORF">GTO91_07490</name>
</gene>
<evidence type="ECO:0000259" key="3">
    <source>
        <dbReference type="PROSITE" id="PS51272"/>
    </source>
</evidence>
<feature type="compositionally biased region" description="Gly residues" evidence="2">
    <location>
        <begin position="1335"/>
        <end position="1344"/>
    </location>
</feature>
<feature type="region of interest" description="Disordered" evidence="2">
    <location>
        <begin position="1334"/>
        <end position="1361"/>
    </location>
</feature>
<dbReference type="Pfam" id="PF18316">
    <property type="entry name" value="S-l_SbsC_C"/>
    <property type="match status" value="6"/>
</dbReference>
<name>A0A845KZM8_9FIRM</name>
<dbReference type="RefSeq" id="WP_161257231.1">
    <property type="nucleotide sequence ID" value="NZ_WXEY01000006.1"/>
</dbReference>
<dbReference type="InterPro" id="IPR046780">
    <property type="entry name" value="aBig_2"/>
</dbReference>
<reference evidence="4 5" key="1">
    <citation type="submission" date="2020-01" db="EMBL/GenBank/DDBJ databases">
        <title>Whole-genome sequence of Heliobacterium undosum DSM 13378.</title>
        <authorList>
            <person name="Kyndt J.A."/>
            <person name="Meyer T.E."/>
        </authorList>
    </citation>
    <scope>NUCLEOTIDE SEQUENCE [LARGE SCALE GENOMIC DNA]</scope>
    <source>
        <strain evidence="4 5">DSM 13378</strain>
    </source>
</reference>
<proteinExistence type="predicted"/>
<dbReference type="EMBL" id="WXEY01000006">
    <property type="protein sequence ID" value="MZP29547.1"/>
    <property type="molecule type" value="Genomic_DNA"/>
</dbReference>
<evidence type="ECO:0000313" key="4">
    <source>
        <dbReference type="EMBL" id="MZP29547.1"/>
    </source>
</evidence>
<dbReference type="Pfam" id="PF12733">
    <property type="entry name" value="Cadherin-like"/>
    <property type="match status" value="1"/>
</dbReference>
<dbReference type="PANTHER" id="PTHR43308">
    <property type="entry name" value="OUTER MEMBRANE PROTEIN ALPHA-RELATED"/>
    <property type="match status" value="1"/>
</dbReference>
<dbReference type="InterPro" id="IPR051465">
    <property type="entry name" value="Cell_Envelope_Struct_Comp"/>
</dbReference>
<keyword evidence="1" id="KW-0677">Repeat</keyword>
<organism evidence="4 5">
    <name type="scientific">Heliomicrobium undosum</name>
    <dbReference type="NCBI Taxonomy" id="121734"/>
    <lineage>
        <taxon>Bacteria</taxon>
        <taxon>Bacillati</taxon>
        <taxon>Bacillota</taxon>
        <taxon>Clostridia</taxon>
        <taxon>Eubacteriales</taxon>
        <taxon>Heliobacteriaceae</taxon>
        <taxon>Heliomicrobium</taxon>
    </lineage>
</organism>
<feature type="domain" description="SLH" evidence="3">
    <location>
        <begin position="1408"/>
        <end position="1465"/>
    </location>
</feature>
<dbReference type="Pfam" id="PF20578">
    <property type="entry name" value="aBig_2"/>
    <property type="match status" value="1"/>
</dbReference>
<keyword evidence="5" id="KW-1185">Reference proteome</keyword>
<dbReference type="Pfam" id="PF00395">
    <property type="entry name" value="SLH"/>
    <property type="match status" value="3"/>
</dbReference>
<comment type="caution">
    <text evidence="4">The sequence shown here is derived from an EMBL/GenBank/DDBJ whole genome shotgun (WGS) entry which is preliminary data.</text>
</comment>
<sequence length="1563" mass="163718">MTANQKYVLVVSSFTKTITGDVAFTITGDGAVAVRPNANSSDALAASTAAKTPTAEANKVMLTISTPAQTGHTIYYRTVSSDPSALAPGAAFNSSGWTMNSTGTSAFEITATDGHYVEVVEVNGATVTRWGKTGPVDDGYTAPVAASGLSASAAAKTPTAQENKVMLTISTAAQASHKIYYKVVSADPTAPNVGIAFSATGWTQNTSGTAAFEITATDGQYVEVVEVKDADTTITRWGKTGPVDDGYTAPTAASGLSAGAAAKTPTAQENKVMLTISTAAQASHKIYYKVVSADPTAPNVGTAFTATGWTENTSGTSAFEITATDGQYVEVVEVKDADTTITRWGKTGPVDDGYTAPTAASGLSAGAAAKTPTAQENKVMLTISTAAQASHKIYYKVVSADPTAPNVGTAFTATGWTENTSGTSAFEITATDGQYVEVVEVKDADTTITRWGKTGPVDDGYTAPTAASGLSAGAAAKTPTAQENKVMLTISTAAQASHKIYYKVVSADPTAPNVGTAFTATGWTENTSGTSAFEITATDGQYVEVVEVKDADTTITRWGKTGPVDDGYTAPTAASGLSASAAAKTPTAQENKVMLTISTAAQASHKIYYKVVSADPTAPNVGTAFTATGWTENTSGTSAFEITATDGQYVEVVEVKDADTTITRWGKTGPVDDGYTAPTAASGLSAGAAAKTPTAQENKVMLTISTAAQASHKIYYKVVSADPTAPNVGTAFTATGWTENTSGTAAFEITATDGQYVEVVEVKDADTTITRWGKTGPVDDGYTAAPTYMISAIAAQTLEPLTVGYLNGTQQTKTVTISRTGTGVLNNLAVALEGAGAGDFTLGTLSATTLDDGQPTATFTVKAVDGLAQGTHSATVRVTANNMTAVTFTVTQVVNHNVDLSGLSLSNGTLSPVFSRSVIDYDVSVANNVQEVTVTPTAAHQDATIKVNGVSVASGVPSSPIQLTVGNNTIRVVVSAQNDSKTYTVTVARAEADFLEIAKRDLAIGFWPGDATHPADLWNNVTRNITLLTTGSNGAQISWSSSNLNYISPNGTVQRPASGSGDATVTMTATLNLGVRTVRKTFFLVVKPLDQAITGTPVERTVDVKTGEDGVKAAEVAVYRTVEGTKKVDTVALNEEKAAESVQEALQQNRREVHIDLASDAQARDADAFNVQVHRDAITRLGANQMTLQIASPDVKVTIPQESVQTLTNDGIDLYFRVVPIKQAPQVAQQTQAAKNNATVMQVTGASGDQIQLVGKPMTIETNLSNRRTKVTFPLPSDLPASQLASLRVWVQHTDGTEEVKTGTIEYNNQGRPVGITIEIDKFSVFTIVRAEVPSGGGGGGSDGDGTVVTPVKKPDEPTKPVEHTVKQTIQPYVFGYPDRTFKPEKPITRGELAVIIDRQLASAEEIIVIKYPDVPSEHWAFGAIQRLQSMRLIQGYPDGSFRPDQYVTRAELSALVTKWKKLSNEGRISFSDVQGHWAEQSVATMEAANILHGYPDGLFRPDQAVTRAEIVVLMNNLIGRKPLTGLSKTTWSDVSGEHWAAGAIEAASTTYTIEVKVENEKP</sequence>
<dbReference type="OrthoDB" id="174569at2"/>
<protein>
    <recommendedName>
        <fullName evidence="3">SLH domain-containing protein</fullName>
    </recommendedName>
</protein>
<evidence type="ECO:0000256" key="1">
    <source>
        <dbReference type="ARBA" id="ARBA00022737"/>
    </source>
</evidence>
<evidence type="ECO:0000313" key="5">
    <source>
        <dbReference type="Proteomes" id="UP000463470"/>
    </source>
</evidence>
<evidence type="ECO:0000256" key="2">
    <source>
        <dbReference type="SAM" id="MobiDB-lite"/>
    </source>
</evidence>
<accession>A0A845KZM8</accession>